<dbReference type="Pfam" id="PF07715">
    <property type="entry name" value="Plug"/>
    <property type="match status" value="1"/>
</dbReference>
<dbReference type="Pfam" id="PF13715">
    <property type="entry name" value="CarbopepD_reg_2"/>
    <property type="match status" value="1"/>
</dbReference>
<evidence type="ECO:0000313" key="11">
    <source>
        <dbReference type="Proteomes" id="UP000321222"/>
    </source>
</evidence>
<dbReference type="Gene3D" id="2.170.130.10">
    <property type="entry name" value="TonB-dependent receptor, plug domain"/>
    <property type="match status" value="1"/>
</dbReference>
<dbReference type="InterPro" id="IPR036942">
    <property type="entry name" value="Beta-barrel_TonB_sf"/>
</dbReference>
<feature type="signal peptide" evidence="8">
    <location>
        <begin position="1"/>
        <end position="31"/>
    </location>
</feature>
<keyword evidence="5 7" id="KW-0472">Membrane</keyword>
<evidence type="ECO:0000256" key="7">
    <source>
        <dbReference type="PROSITE-ProRule" id="PRU01360"/>
    </source>
</evidence>
<keyword evidence="3 7" id="KW-1134">Transmembrane beta strand</keyword>
<dbReference type="AlphaFoldDB" id="A0A5B9FN10"/>
<comment type="subcellular location">
    <subcellularLocation>
        <location evidence="1 7">Cell outer membrane</location>
        <topology evidence="1 7">Multi-pass membrane protein</topology>
    </subcellularLocation>
</comment>
<dbReference type="OrthoDB" id="9768177at2"/>
<dbReference type="InterPro" id="IPR023997">
    <property type="entry name" value="TonB-dep_OMP_SusC/RagA_CS"/>
</dbReference>
<proteinExistence type="inferred from homology"/>
<keyword evidence="10" id="KW-0675">Receptor</keyword>
<keyword evidence="2 7" id="KW-0813">Transport</keyword>
<evidence type="ECO:0000259" key="9">
    <source>
        <dbReference type="Pfam" id="PF07715"/>
    </source>
</evidence>
<gene>
    <name evidence="10" type="ORF">FUA48_00795</name>
</gene>
<evidence type="ECO:0000256" key="8">
    <source>
        <dbReference type="SAM" id="SignalP"/>
    </source>
</evidence>
<dbReference type="RefSeq" id="WP_147581667.1">
    <property type="nucleotide sequence ID" value="NZ_CP042831.1"/>
</dbReference>
<dbReference type="Gene3D" id="2.40.170.20">
    <property type="entry name" value="TonB-dependent receptor, beta-barrel domain"/>
    <property type="match status" value="1"/>
</dbReference>
<evidence type="ECO:0000256" key="6">
    <source>
        <dbReference type="ARBA" id="ARBA00023237"/>
    </source>
</evidence>
<dbReference type="FunFam" id="2.170.130.10:FF:000008">
    <property type="entry name" value="SusC/RagA family TonB-linked outer membrane protein"/>
    <property type="match status" value="1"/>
</dbReference>
<accession>A0A5B9FN10</accession>
<evidence type="ECO:0000256" key="1">
    <source>
        <dbReference type="ARBA" id="ARBA00004571"/>
    </source>
</evidence>
<dbReference type="InterPro" id="IPR023996">
    <property type="entry name" value="TonB-dep_OMP_SusC/RagA"/>
</dbReference>
<dbReference type="PROSITE" id="PS52016">
    <property type="entry name" value="TONB_DEPENDENT_REC_3"/>
    <property type="match status" value="1"/>
</dbReference>
<protein>
    <submittedName>
        <fullName evidence="10">TonB-dependent receptor</fullName>
    </submittedName>
</protein>
<evidence type="ECO:0000313" key="10">
    <source>
        <dbReference type="EMBL" id="QEE48165.1"/>
    </source>
</evidence>
<dbReference type="GO" id="GO:0009279">
    <property type="term" value="C:cell outer membrane"/>
    <property type="evidence" value="ECO:0007669"/>
    <property type="project" value="UniProtKB-SubCell"/>
</dbReference>
<evidence type="ECO:0000256" key="2">
    <source>
        <dbReference type="ARBA" id="ARBA00022448"/>
    </source>
</evidence>
<reference evidence="10 11" key="1">
    <citation type="submission" date="2019-08" db="EMBL/GenBank/DDBJ databases">
        <title>Flavobacterium alkalisoli sp. nov., isolated from rhizosphere soil of Suaeda salsa.</title>
        <authorList>
            <person name="Sun J.-Q."/>
            <person name="Xu L."/>
        </authorList>
    </citation>
    <scope>NUCLEOTIDE SEQUENCE [LARGE SCALE GENOMIC DNA]</scope>
    <source>
        <strain evidence="10 11">XS-5</strain>
    </source>
</reference>
<dbReference type="SUPFAM" id="SSF49464">
    <property type="entry name" value="Carboxypeptidase regulatory domain-like"/>
    <property type="match status" value="1"/>
</dbReference>
<keyword evidence="6 7" id="KW-0998">Cell outer membrane</keyword>
<dbReference type="InterPro" id="IPR012910">
    <property type="entry name" value="Plug_dom"/>
</dbReference>
<dbReference type="Proteomes" id="UP000321222">
    <property type="component" value="Chromosome"/>
</dbReference>
<dbReference type="SUPFAM" id="SSF56935">
    <property type="entry name" value="Porins"/>
    <property type="match status" value="1"/>
</dbReference>
<name>A0A5B9FN10_9FLAO</name>
<dbReference type="KEGG" id="fak:FUA48_00795"/>
<evidence type="ECO:0000256" key="4">
    <source>
        <dbReference type="ARBA" id="ARBA00022692"/>
    </source>
</evidence>
<dbReference type="InterPro" id="IPR039426">
    <property type="entry name" value="TonB-dep_rcpt-like"/>
</dbReference>
<dbReference type="Gene3D" id="2.60.40.1120">
    <property type="entry name" value="Carboxypeptidase-like, regulatory domain"/>
    <property type="match status" value="1"/>
</dbReference>
<dbReference type="InterPro" id="IPR008969">
    <property type="entry name" value="CarboxyPept-like_regulatory"/>
</dbReference>
<keyword evidence="8" id="KW-0732">Signal</keyword>
<sequence>MGIKLLYFTKWLQRGNALLYLLLLCSFSALQAQTTVTGTVIDNTGMGIPGANVTIKSTGTGVSTNEDGQYSINAPSDAVLVFSFIGYGNQEIEVNGREVVNVTLEENAQTLDEIVLIGYGSQKRQEVNGSVSKIKATDVADLTQVSIDQMMQGKASGVVVTNNSGQPGSSTSIRIRGNTSLSGTNEPLYIIDGVPVSGDATGNAMSGRPIAGGDFTSQGNNTVSPLAMLNPNDIESMDILKDASATAIYGARGANGVVIITTKSGKKGTGKLTYDSYVSFQEQAKLLDVMDLQQYARQQNELAALYGQELRPEFAHPELLGSGTNWQEEIYQTGILKNHQLAFSGGKDDTNYYISGGYTDQLGTVIGSQFKRYTFKSNVDTKVKKWLKVGAYVTGSITNEDITLNGQQNGIVSTSLLQAPDLAVRNLDGSYAGAPANNQGVAYINPVALALTKSNELVRKNFLGNVYAEISLFKGLSYRFELGANTEFSENDEFLPTYQWGSFGNEFADLNKRRQNWYSWNVKNLLTYRNTFAGKHDVTVLAGQEANESTWDGMYAYATGFLSNDVHTISVADASQSTVNDYKGSQALNSYFGRAIYTFDDRYSIQGSIRADGSSKFDPVTKKQWGYFPAVSGSWTLSNESFMEGTKKYIDNIRFRAGYGEVGNQQIGNNRYGANLSFIGTGLGTGTLFTNMANPNVTWETSKQTNLGVDFTLFSNRLSATVEFYNKRSEDFLTTLPLPYYLTGGPNWEGGIDPPYVNLGEIQNKGIDLTLSYKTDPSKDFSWNSTLIFSRNRNKVVSLNDGLVLMQEVNTNDYTTVTATNTVVGQPMGQFYGYQTLGIIRDQDQLDNAPLIGIYNGDPVQSQLGDVLYADLNDDGVINDDDRTFIGNPYPDFTYGFTNNFRYKGIDFSIFLQGSQGNDILNLTGRTGTLNTNLYQNQLAEAADYWTVDNPNASLPRPVSNLGHSNLLISDRYVEDGSYLRIQNITLGYTLPSDITSKVSITKLRIYGGVQNLHTFTKYKGYDPEVGSFNQNALLTGVDNGRYPSPRSFTMGLNVEF</sequence>
<evidence type="ECO:0000256" key="3">
    <source>
        <dbReference type="ARBA" id="ARBA00022452"/>
    </source>
</evidence>
<comment type="similarity">
    <text evidence="7">Belongs to the TonB-dependent receptor family.</text>
</comment>
<keyword evidence="11" id="KW-1185">Reference proteome</keyword>
<dbReference type="NCBIfam" id="TIGR04056">
    <property type="entry name" value="OMP_RagA_SusC"/>
    <property type="match status" value="1"/>
</dbReference>
<evidence type="ECO:0000256" key="5">
    <source>
        <dbReference type="ARBA" id="ARBA00023136"/>
    </source>
</evidence>
<dbReference type="NCBIfam" id="TIGR04057">
    <property type="entry name" value="SusC_RagA_signa"/>
    <property type="match status" value="1"/>
</dbReference>
<keyword evidence="4 7" id="KW-0812">Transmembrane</keyword>
<feature type="domain" description="TonB-dependent receptor plug" evidence="9">
    <location>
        <begin position="124"/>
        <end position="257"/>
    </location>
</feature>
<organism evidence="10 11">
    <name type="scientific">Flavobacterium alkalisoli</name>
    <dbReference type="NCBI Taxonomy" id="2602769"/>
    <lineage>
        <taxon>Bacteria</taxon>
        <taxon>Pseudomonadati</taxon>
        <taxon>Bacteroidota</taxon>
        <taxon>Flavobacteriia</taxon>
        <taxon>Flavobacteriales</taxon>
        <taxon>Flavobacteriaceae</taxon>
        <taxon>Flavobacterium</taxon>
    </lineage>
</organism>
<dbReference type="EMBL" id="CP042831">
    <property type="protein sequence ID" value="QEE48165.1"/>
    <property type="molecule type" value="Genomic_DNA"/>
</dbReference>
<dbReference type="InterPro" id="IPR037066">
    <property type="entry name" value="Plug_dom_sf"/>
</dbReference>
<feature type="chain" id="PRO_5023023365" evidence="8">
    <location>
        <begin position="32"/>
        <end position="1057"/>
    </location>
</feature>